<evidence type="ECO:0000256" key="4">
    <source>
        <dbReference type="ARBA" id="ARBA00023194"/>
    </source>
</evidence>
<comment type="cofactor">
    <cofactor evidence="1">
        <name>Fe(2+)</name>
        <dbReference type="ChEBI" id="CHEBI:29033"/>
    </cofactor>
</comment>
<dbReference type="Proteomes" id="UP001501747">
    <property type="component" value="Unassembled WGS sequence"/>
</dbReference>
<keyword evidence="7" id="KW-1185">Reference proteome</keyword>
<proteinExistence type="predicted"/>
<evidence type="ECO:0000256" key="2">
    <source>
        <dbReference type="ARBA" id="ARBA00023002"/>
    </source>
</evidence>
<dbReference type="InterPro" id="IPR042098">
    <property type="entry name" value="TauD-like_sf"/>
</dbReference>
<evidence type="ECO:0000313" key="6">
    <source>
        <dbReference type="EMBL" id="GAA4024681.1"/>
    </source>
</evidence>
<evidence type="ECO:0000256" key="3">
    <source>
        <dbReference type="ARBA" id="ARBA00023004"/>
    </source>
</evidence>
<dbReference type="Gene3D" id="3.60.130.10">
    <property type="entry name" value="Clavaminate synthase-like"/>
    <property type="match status" value="1"/>
</dbReference>
<dbReference type="InterPro" id="IPR003819">
    <property type="entry name" value="TauD/TfdA-like"/>
</dbReference>
<name>A0ABP7TEC7_9PSEU</name>
<gene>
    <name evidence="6" type="ORF">GCM10022247_56380</name>
</gene>
<accession>A0ABP7TEC7</accession>
<dbReference type="GO" id="GO:0051213">
    <property type="term" value="F:dioxygenase activity"/>
    <property type="evidence" value="ECO:0007669"/>
    <property type="project" value="UniProtKB-KW"/>
</dbReference>
<dbReference type="InterPro" id="IPR050411">
    <property type="entry name" value="AlphaKG_dependent_hydroxylases"/>
</dbReference>
<dbReference type="RefSeq" id="WP_344881092.1">
    <property type="nucleotide sequence ID" value="NZ_BAABAL010000019.1"/>
</dbReference>
<dbReference type="EMBL" id="BAABAL010000019">
    <property type="protein sequence ID" value="GAA4024681.1"/>
    <property type="molecule type" value="Genomic_DNA"/>
</dbReference>
<dbReference type="Pfam" id="PF02668">
    <property type="entry name" value="TauD"/>
    <property type="match status" value="1"/>
</dbReference>
<organism evidence="6 7">
    <name type="scientific">Allokutzneria multivorans</name>
    <dbReference type="NCBI Taxonomy" id="1142134"/>
    <lineage>
        <taxon>Bacteria</taxon>
        <taxon>Bacillati</taxon>
        <taxon>Actinomycetota</taxon>
        <taxon>Actinomycetes</taxon>
        <taxon>Pseudonocardiales</taxon>
        <taxon>Pseudonocardiaceae</taxon>
        <taxon>Allokutzneria</taxon>
    </lineage>
</organism>
<dbReference type="PANTHER" id="PTHR10696:SF56">
    <property type="entry name" value="TAUD_TFDA-LIKE DOMAIN-CONTAINING PROTEIN"/>
    <property type="match status" value="1"/>
</dbReference>
<keyword evidence="3" id="KW-0408">Iron</keyword>
<evidence type="ECO:0000259" key="5">
    <source>
        <dbReference type="Pfam" id="PF02668"/>
    </source>
</evidence>
<evidence type="ECO:0000313" key="7">
    <source>
        <dbReference type="Proteomes" id="UP001501747"/>
    </source>
</evidence>
<reference evidence="7" key="1">
    <citation type="journal article" date="2019" name="Int. J. Syst. Evol. Microbiol.">
        <title>The Global Catalogue of Microorganisms (GCM) 10K type strain sequencing project: providing services to taxonomists for standard genome sequencing and annotation.</title>
        <authorList>
            <consortium name="The Broad Institute Genomics Platform"/>
            <consortium name="The Broad Institute Genome Sequencing Center for Infectious Disease"/>
            <person name="Wu L."/>
            <person name="Ma J."/>
        </authorList>
    </citation>
    <scope>NUCLEOTIDE SEQUENCE [LARGE SCALE GENOMIC DNA]</scope>
    <source>
        <strain evidence="7">JCM 17342</strain>
    </source>
</reference>
<sequence>MSTLNSRAEEGKLAIVEVSGVGDAAGWAERNRDALHEVVAQHGAVLVRGLGLSDVDGASAVLRILGVELMAEREAFATRDSHGDGVYSSSKWPPNQPMCMHHELSYALEFPSLMLFACLSAPTGGGATAVADSAKVLAELPSDLVERFEDEGWLLNRCYNEEIGLSWTEAFGTTDRAEVEKYCSANGISFEWISGGGLRTSQRRSAVATHPRSGERLWFNQIAFLNQWTMAAEVREYLVDVYGKENLPFNTSFGEGGEITQDVVEVINKTYDSVTLREPWRAGDLMLVDNLRTAHSREAFDGPREVLVALGVPTTPLA</sequence>
<keyword evidence="2" id="KW-0560">Oxidoreductase</keyword>
<dbReference type="SUPFAM" id="SSF51197">
    <property type="entry name" value="Clavaminate synthase-like"/>
    <property type="match status" value="1"/>
</dbReference>
<comment type="caution">
    <text evidence="6">The sequence shown here is derived from an EMBL/GenBank/DDBJ whole genome shotgun (WGS) entry which is preliminary data.</text>
</comment>
<protein>
    <submittedName>
        <fullName evidence="6">TauD/TfdA family dioxygenase</fullName>
    </submittedName>
</protein>
<evidence type="ECO:0000256" key="1">
    <source>
        <dbReference type="ARBA" id="ARBA00001954"/>
    </source>
</evidence>
<feature type="domain" description="TauD/TfdA-like" evidence="5">
    <location>
        <begin position="28"/>
        <end position="308"/>
    </location>
</feature>
<keyword evidence="6" id="KW-0223">Dioxygenase</keyword>
<dbReference type="PANTHER" id="PTHR10696">
    <property type="entry name" value="GAMMA-BUTYROBETAINE HYDROXYLASE-RELATED"/>
    <property type="match status" value="1"/>
</dbReference>
<keyword evidence="4" id="KW-0045">Antibiotic biosynthesis</keyword>